<accession>A0A0K0D9H5</accession>
<keyword evidence="3" id="KW-1185">Reference proteome</keyword>
<reference evidence="3" key="1">
    <citation type="submission" date="2012-09" db="EMBL/GenBank/DDBJ databases">
        <authorList>
            <person name="Martin A.A."/>
        </authorList>
    </citation>
    <scope>NUCLEOTIDE SEQUENCE</scope>
</reference>
<evidence type="ECO:0000313" key="4">
    <source>
        <dbReference type="WBParaSite" id="ACAC_0000677801-mRNA-1"/>
    </source>
</evidence>
<keyword evidence="2" id="KW-0732">Signal</keyword>
<feature type="coiled-coil region" evidence="1">
    <location>
        <begin position="71"/>
        <end position="105"/>
    </location>
</feature>
<reference evidence="4" key="2">
    <citation type="submission" date="2017-02" db="UniProtKB">
        <authorList>
            <consortium name="WormBaseParasite"/>
        </authorList>
    </citation>
    <scope>IDENTIFICATION</scope>
</reference>
<organism evidence="3 4">
    <name type="scientific">Angiostrongylus cantonensis</name>
    <name type="common">Rat lungworm</name>
    <dbReference type="NCBI Taxonomy" id="6313"/>
    <lineage>
        <taxon>Eukaryota</taxon>
        <taxon>Metazoa</taxon>
        <taxon>Ecdysozoa</taxon>
        <taxon>Nematoda</taxon>
        <taxon>Chromadorea</taxon>
        <taxon>Rhabditida</taxon>
        <taxon>Rhabditina</taxon>
        <taxon>Rhabditomorpha</taxon>
        <taxon>Strongyloidea</taxon>
        <taxon>Metastrongylidae</taxon>
        <taxon>Angiostrongylus</taxon>
    </lineage>
</organism>
<proteinExistence type="predicted"/>
<dbReference type="Proteomes" id="UP000035642">
    <property type="component" value="Unassembled WGS sequence"/>
</dbReference>
<feature type="signal peptide" evidence="2">
    <location>
        <begin position="1"/>
        <end position="26"/>
    </location>
</feature>
<feature type="chain" id="PRO_5005326785" evidence="2">
    <location>
        <begin position="27"/>
        <end position="209"/>
    </location>
</feature>
<sequence>MKATILYPSAWFALYLFAAYRPPSMSCTPSKHDLAAFFGSSESRSSKTSSVNVDVSHGTNGLLRESFIKSNQSLIMKIHQLEAKIRNSNKTIDELREENALLKKKLCDRENMDDSDLVDALIEERIKRKLHKLRIISTRTITYLQKAALNLKEAVEDFGLVLAPEAETLSHEDIRPTTLKGKQCFVNSESLEVSAALDEVEVLAQVSYA</sequence>
<keyword evidence="1" id="KW-0175">Coiled coil</keyword>
<evidence type="ECO:0000256" key="2">
    <source>
        <dbReference type="SAM" id="SignalP"/>
    </source>
</evidence>
<evidence type="ECO:0000313" key="3">
    <source>
        <dbReference type="Proteomes" id="UP000035642"/>
    </source>
</evidence>
<dbReference type="WBParaSite" id="ACAC_0000677801-mRNA-1">
    <property type="protein sequence ID" value="ACAC_0000677801-mRNA-1"/>
    <property type="gene ID" value="ACAC_0000677801"/>
</dbReference>
<evidence type="ECO:0000256" key="1">
    <source>
        <dbReference type="SAM" id="Coils"/>
    </source>
</evidence>
<protein>
    <submittedName>
        <fullName evidence="4">HAP1 N-terminal domain-containing protein</fullName>
    </submittedName>
</protein>
<name>A0A0K0D9H5_ANGCA</name>
<dbReference type="AlphaFoldDB" id="A0A0K0D9H5"/>